<dbReference type="AlphaFoldDB" id="A0AA35RZE4"/>
<evidence type="ECO:0000256" key="3">
    <source>
        <dbReference type="ARBA" id="ARBA00009561"/>
    </source>
</evidence>
<dbReference type="GO" id="GO:0018279">
    <property type="term" value="P:protein N-linked glycosylation via asparagine"/>
    <property type="evidence" value="ECO:0007669"/>
    <property type="project" value="TreeGrafter"/>
</dbReference>
<evidence type="ECO:0000256" key="6">
    <source>
        <dbReference type="ARBA" id="ARBA00022824"/>
    </source>
</evidence>
<dbReference type="PANTHER" id="PTHR12692:SF0">
    <property type="entry name" value="GH11935P"/>
    <property type="match status" value="1"/>
</dbReference>
<gene>
    <name evidence="10" type="ORF">GBAR_LOCUS12263</name>
</gene>
<name>A0AA35RZE4_GEOBA</name>
<dbReference type="InterPro" id="IPR021149">
    <property type="entry name" value="OligosaccharylTrfase_OST3/OST6"/>
</dbReference>
<dbReference type="Proteomes" id="UP001174909">
    <property type="component" value="Unassembled WGS sequence"/>
</dbReference>
<evidence type="ECO:0000256" key="8">
    <source>
        <dbReference type="ARBA" id="ARBA00023136"/>
    </source>
</evidence>
<dbReference type="SUPFAM" id="SSF52833">
    <property type="entry name" value="Thioredoxin-like"/>
    <property type="match status" value="1"/>
</dbReference>
<reference evidence="10" key="1">
    <citation type="submission" date="2023-03" db="EMBL/GenBank/DDBJ databases">
        <authorList>
            <person name="Steffen K."/>
            <person name="Cardenas P."/>
        </authorList>
    </citation>
    <scope>NUCLEOTIDE SEQUENCE</scope>
</reference>
<comment type="similarity">
    <text evidence="3">Belongs to the OST3/OST6 family.</text>
</comment>
<comment type="caution">
    <text evidence="10">The sequence shown here is derived from an EMBL/GenBank/DDBJ whole genome shotgun (WGS) entry which is preliminary data.</text>
</comment>
<evidence type="ECO:0000256" key="1">
    <source>
        <dbReference type="ARBA" id="ARBA00002791"/>
    </source>
</evidence>
<keyword evidence="8" id="KW-0472">Membrane</keyword>
<protein>
    <submittedName>
        <fullName evidence="10">Tumor suppressor candidate 3</fullName>
    </submittedName>
</protein>
<evidence type="ECO:0000256" key="4">
    <source>
        <dbReference type="ARBA" id="ARBA00022692"/>
    </source>
</evidence>
<evidence type="ECO:0000256" key="2">
    <source>
        <dbReference type="ARBA" id="ARBA00004477"/>
    </source>
</evidence>
<keyword evidence="5 9" id="KW-0732">Signal</keyword>
<dbReference type="Pfam" id="PF04756">
    <property type="entry name" value="OST3_OST6"/>
    <property type="match status" value="1"/>
</dbReference>
<dbReference type="Gene3D" id="3.40.30.10">
    <property type="entry name" value="Glutaredoxin"/>
    <property type="match status" value="1"/>
</dbReference>
<evidence type="ECO:0000313" key="11">
    <source>
        <dbReference type="Proteomes" id="UP001174909"/>
    </source>
</evidence>
<keyword evidence="4" id="KW-0812">Transmembrane</keyword>
<evidence type="ECO:0000313" key="10">
    <source>
        <dbReference type="EMBL" id="CAI8020489.1"/>
    </source>
</evidence>
<proteinExistence type="inferred from homology"/>
<feature type="chain" id="PRO_5041321543" evidence="9">
    <location>
        <begin position="21"/>
        <end position="157"/>
    </location>
</feature>
<accession>A0AA35RZE4</accession>
<keyword evidence="7" id="KW-1133">Transmembrane helix</keyword>
<organism evidence="10 11">
    <name type="scientific">Geodia barretti</name>
    <name type="common">Barrett's horny sponge</name>
    <dbReference type="NCBI Taxonomy" id="519541"/>
    <lineage>
        <taxon>Eukaryota</taxon>
        <taxon>Metazoa</taxon>
        <taxon>Porifera</taxon>
        <taxon>Demospongiae</taxon>
        <taxon>Heteroscleromorpha</taxon>
        <taxon>Tetractinellida</taxon>
        <taxon>Astrophorina</taxon>
        <taxon>Geodiidae</taxon>
        <taxon>Geodia</taxon>
    </lineage>
</organism>
<evidence type="ECO:0000256" key="7">
    <source>
        <dbReference type="ARBA" id="ARBA00022989"/>
    </source>
</evidence>
<sequence>MVVYIRGLWIIAIAFWSVLGERSEKGSNKLESRVSQLLEWNSRRSVITLSSDKFNAYVRSKPRNYSSVVMFTALKPGRGCSICKDAYDEYQIVANSWRYSNDYSSKLFFIMVDIDEDGVDAFQQLHITTAPTYFHFPPLGKRKPEDQYDVSRHGFLL</sequence>
<comment type="subcellular location">
    <subcellularLocation>
        <location evidence="2">Endoplasmic reticulum membrane</location>
        <topology evidence="2">Multi-pass membrane protein</topology>
    </subcellularLocation>
</comment>
<dbReference type="GO" id="GO:0008250">
    <property type="term" value="C:oligosaccharyltransferase complex"/>
    <property type="evidence" value="ECO:0007669"/>
    <property type="project" value="TreeGrafter"/>
</dbReference>
<keyword evidence="11" id="KW-1185">Reference proteome</keyword>
<feature type="signal peptide" evidence="9">
    <location>
        <begin position="1"/>
        <end position="20"/>
    </location>
</feature>
<comment type="function">
    <text evidence="1">Subunit of the oligosaccharyl transferase (OST) complex that catalyzes the initial transfer of a defined glycan (Glc(3)Man(9)GlcNAc(2) in eukaryotes) from the lipid carrier dolichol-pyrophosphate to an asparagine residue within an Asn-X-Ser/Thr consensus motif in nascent polypeptide chains, the first step in protein N-glycosylation. N-glycosylation occurs cotranslationally and the complex associates with the Sec61 complex at the channel-forming translocon complex that mediates protein translocation across the endoplasmic reticulum (ER). All subunits are required for a maximal enzyme activity.</text>
</comment>
<dbReference type="PANTHER" id="PTHR12692">
    <property type="entry name" value="DOLICHYL-DIPHOSPHOOLIGOSACCHARIDE--PROTEIN GLYCOSYLTRANSFERASE-RELATED"/>
    <property type="match status" value="1"/>
</dbReference>
<evidence type="ECO:0000256" key="9">
    <source>
        <dbReference type="SAM" id="SignalP"/>
    </source>
</evidence>
<dbReference type="InterPro" id="IPR036249">
    <property type="entry name" value="Thioredoxin-like_sf"/>
</dbReference>
<dbReference type="EMBL" id="CASHTH010001831">
    <property type="protein sequence ID" value="CAI8020489.1"/>
    <property type="molecule type" value="Genomic_DNA"/>
</dbReference>
<evidence type="ECO:0000256" key="5">
    <source>
        <dbReference type="ARBA" id="ARBA00022729"/>
    </source>
</evidence>
<keyword evidence="6" id="KW-0256">Endoplasmic reticulum</keyword>